<feature type="compositionally biased region" description="Low complexity" evidence="1">
    <location>
        <begin position="38"/>
        <end position="52"/>
    </location>
</feature>
<dbReference type="RefSeq" id="WP_190472211.1">
    <property type="nucleotide sequence ID" value="NZ_JACJPW010000099.1"/>
</dbReference>
<comment type="caution">
    <text evidence="3">The sequence shown here is derived from an EMBL/GenBank/DDBJ whole genome shotgun (WGS) entry which is preliminary data.</text>
</comment>
<evidence type="ECO:0000256" key="2">
    <source>
        <dbReference type="SAM" id="Phobius"/>
    </source>
</evidence>
<reference evidence="3" key="2">
    <citation type="submission" date="2020-08" db="EMBL/GenBank/DDBJ databases">
        <authorList>
            <person name="Chen M."/>
            <person name="Teng W."/>
            <person name="Zhao L."/>
            <person name="Hu C."/>
            <person name="Zhou Y."/>
            <person name="Han B."/>
            <person name="Song L."/>
            <person name="Shu W."/>
        </authorList>
    </citation>
    <scope>NUCLEOTIDE SEQUENCE</scope>
    <source>
        <strain evidence="3">FACHB-1375</strain>
    </source>
</reference>
<keyword evidence="2" id="KW-0472">Membrane</keyword>
<reference evidence="3" key="1">
    <citation type="journal article" date="2015" name="ISME J.">
        <title>Draft Genome Sequence of Streptomyces incarnatus NRRL8089, which Produces the Nucleoside Antibiotic Sinefungin.</title>
        <authorList>
            <person name="Oshima K."/>
            <person name="Hattori M."/>
            <person name="Shimizu H."/>
            <person name="Fukuda K."/>
            <person name="Nemoto M."/>
            <person name="Inagaki K."/>
            <person name="Tamura T."/>
        </authorList>
    </citation>
    <scope>NUCLEOTIDE SEQUENCE</scope>
    <source>
        <strain evidence="3">FACHB-1375</strain>
    </source>
</reference>
<feature type="compositionally biased region" description="Acidic residues" evidence="1">
    <location>
        <begin position="70"/>
        <end position="79"/>
    </location>
</feature>
<keyword evidence="4" id="KW-1185">Reference proteome</keyword>
<organism evidence="3 4">
    <name type="scientific">Aerosakkonema funiforme FACHB-1375</name>
    <dbReference type="NCBI Taxonomy" id="2949571"/>
    <lineage>
        <taxon>Bacteria</taxon>
        <taxon>Bacillati</taxon>
        <taxon>Cyanobacteriota</taxon>
        <taxon>Cyanophyceae</taxon>
        <taxon>Oscillatoriophycideae</taxon>
        <taxon>Aerosakkonematales</taxon>
        <taxon>Aerosakkonemataceae</taxon>
        <taxon>Aerosakkonema</taxon>
    </lineage>
</organism>
<keyword evidence="2" id="KW-0812">Transmembrane</keyword>
<dbReference type="AlphaFoldDB" id="A0A926VJM9"/>
<feature type="region of interest" description="Disordered" evidence="1">
    <location>
        <begin position="31"/>
        <end position="79"/>
    </location>
</feature>
<dbReference type="Proteomes" id="UP000641646">
    <property type="component" value="Unassembled WGS sequence"/>
</dbReference>
<gene>
    <name evidence="3" type="ORF">H6G03_28165</name>
</gene>
<name>A0A926VJM9_9CYAN</name>
<proteinExistence type="predicted"/>
<keyword evidence="2" id="KW-1133">Transmembrane helix</keyword>
<evidence type="ECO:0000256" key="1">
    <source>
        <dbReference type="SAM" id="MobiDB-lite"/>
    </source>
</evidence>
<accession>A0A926VJM9</accession>
<evidence type="ECO:0000313" key="3">
    <source>
        <dbReference type="EMBL" id="MBD2184903.1"/>
    </source>
</evidence>
<feature type="transmembrane region" description="Helical" evidence="2">
    <location>
        <begin position="6"/>
        <end position="29"/>
    </location>
</feature>
<evidence type="ECO:0000313" key="4">
    <source>
        <dbReference type="Proteomes" id="UP000641646"/>
    </source>
</evidence>
<protein>
    <submittedName>
        <fullName evidence="3">Uncharacterized protein</fullName>
    </submittedName>
</protein>
<dbReference type="EMBL" id="JACJPW010000099">
    <property type="protein sequence ID" value="MBD2184903.1"/>
    <property type="molecule type" value="Genomic_DNA"/>
</dbReference>
<sequence>MNQFTGFNVIGLIAILLIVAIAMAVIAGFNTRLPGEDTNTPSHPSSSPTASPDEPSDEQTPKPSHSPSPNEEDPIPALW</sequence>